<dbReference type="SMART" id="SM00960">
    <property type="entry name" value="Robl_LC7"/>
    <property type="match status" value="1"/>
</dbReference>
<dbReference type="AlphaFoldDB" id="A0A101I1W5"/>
<dbReference type="SUPFAM" id="SSF103196">
    <property type="entry name" value="Roadblock/LC7 domain"/>
    <property type="match status" value="1"/>
</dbReference>
<dbReference type="InterPro" id="IPR004942">
    <property type="entry name" value="Roadblock/LAMTOR2_dom"/>
</dbReference>
<evidence type="ECO:0000259" key="1">
    <source>
        <dbReference type="SMART" id="SM00960"/>
    </source>
</evidence>
<name>A0A101I1W5_UNCT6</name>
<feature type="domain" description="Roadblock/LAMTOR2" evidence="1">
    <location>
        <begin position="129"/>
        <end position="217"/>
    </location>
</feature>
<dbReference type="Gene3D" id="1.25.40.10">
    <property type="entry name" value="Tetratricopeptide repeat domain"/>
    <property type="match status" value="1"/>
</dbReference>
<protein>
    <submittedName>
        <fullName evidence="2">Roadblock/LC7 family protein</fullName>
    </submittedName>
</protein>
<sequence>MNEGMKVDRDSVSLIIMIAEDLFKNKAFNETINYCKLILSEFPDIKDAKVLLYRSLKELNDPSSTEVLNELLKDYPDDPLVKSLTESVDSNLSNKVEVKKDESNIEQKSEFQTIEKDNVITANEAENLLDRSLEEINSINGVLGSIIIEESGLVIRAKILENLDPEITSALFSTIFSVSEDSISKTELGLIDRIFIEIGKVRIYLFKGNGYILGIFTEEVVKIGLILIKAKQLLKNIKQVLEQ</sequence>
<evidence type="ECO:0000313" key="3">
    <source>
        <dbReference type="Proteomes" id="UP000053467"/>
    </source>
</evidence>
<reference evidence="3" key="1">
    <citation type="journal article" date="2015" name="MBio">
        <title>Genome-Resolved Metagenomic Analysis Reveals Roles for Candidate Phyla and Other Microbial Community Members in Biogeochemical Transformations in Oil Reservoirs.</title>
        <authorList>
            <person name="Hu P."/>
            <person name="Tom L."/>
            <person name="Singh A."/>
            <person name="Thomas B.C."/>
            <person name="Baker B.J."/>
            <person name="Piceno Y.M."/>
            <person name="Andersen G.L."/>
            <person name="Banfield J.F."/>
        </authorList>
    </citation>
    <scope>NUCLEOTIDE SEQUENCE [LARGE SCALE GENOMIC DNA]</scope>
</reference>
<dbReference type="Proteomes" id="UP000053467">
    <property type="component" value="Unassembled WGS sequence"/>
</dbReference>
<proteinExistence type="predicted"/>
<evidence type="ECO:0000313" key="2">
    <source>
        <dbReference type="EMBL" id="KUK87271.1"/>
    </source>
</evidence>
<comment type="caution">
    <text evidence="2">The sequence shown here is derived from an EMBL/GenBank/DDBJ whole genome shotgun (WGS) entry which is preliminary data.</text>
</comment>
<dbReference type="Gene3D" id="3.30.450.30">
    <property type="entry name" value="Dynein light chain 2a, cytoplasmic"/>
    <property type="match status" value="1"/>
</dbReference>
<dbReference type="Pfam" id="PF03259">
    <property type="entry name" value="Robl_LC7"/>
    <property type="match status" value="1"/>
</dbReference>
<gene>
    <name evidence="2" type="ORF">XE03_0879</name>
</gene>
<organism evidence="2 3">
    <name type="scientific">candidate division TA06 bacterium 34_109</name>
    <dbReference type="NCBI Taxonomy" id="1635277"/>
    <lineage>
        <taxon>Bacteria</taxon>
        <taxon>Bacteria division TA06</taxon>
    </lineage>
</organism>
<accession>A0A101I1W5</accession>
<dbReference type="EMBL" id="LGGX01000006">
    <property type="protein sequence ID" value="KUK87271.1"/>
    <property type="molecule type" value="Genomic_DNA"/>
</dbReference>
<dbReference type="InterPro" id="IPR011990">
    <property type="entry name" value="TPR-like_helical_dom_sf"/>
</dbReference>